<dbReference type="RefSeq" id="XP_015657555.1">
    <property type="nucleotide sequence ID" value="XM_015803730.1"/>
</dbReference>
<sequence length="352" mass="39156">MPSAISMTRKHLLRSCGLRFGCVRRHAVLLSRRSTCALRSTPLTACAASSSAFALVTVHRYYHWPYPDNFVPDGATTSAFQSSPVPSVRERIVREYALSPLFGRRTPCCVLGFADAASTLVESKSELRRWIAQAFGKAEAEVELGPLCQTKEMMLHRSGTYESPRLADGAWSRPDAEQRRLARYARLPVQARTLVEVYLPGEEAQGGNADYSSSNGGAEQEANTAGEDADLSDGAAEAEAAILAHGWFLQEQLYKYMSFRNEAKKHDQQQHEAQGAKDEVEVSIAALHDELGVIYCEVPPLDESGFLFDQLHGKEIDADVAERVVNRWTRRAAQQQQQQQQREEQEQKKPSA</sequence>
<feature type="compositionally biased region" description="Basic and acidic residues" evidence="1">
    <location>
        <begin position="341"/>
        <end position="352"/>
    </location>
</feature>
<feature type="compositionally biased region" description="Low complexity" evidence="1">
    <location>
        <begin position="331"/>
        <end position="340"/>
    </location>
</feature>
<gene>
    <name evidence="2" type="ORF">ABB37_05631</name>
</gene>
<dbReference type="VEuPathDB" id="TriTrypDB:LpyrH10_11_0960"/>
<reference evidence="2 3" key="1">
    <citation type="submission" date="2015-07" db="EMBL/GenBank/DDBJ databases">
        <title>High-quality genome of monoxenous trypanosomatid Leptomonas pyrrhocoris.</title>
        <authorList>
            <person name="Flegontov P."/>
            <person name="Butenko A."/>
            <person name="Firsov S."/>
            <person name="Vlcek C."/>
            <person name="Logacheva M.D."/>
            <person name="Field M."/>
            <person name="Filatov D."/>
            <person name="Flegontova O."/>
            <person name="Gerasimov E."/>
            <person name="Jackson A.P."/>
            <person name="Kelly S."/>
            <person name="Opperdoes F."/>
            <person name="O'Reilly A."/>
            <person name="Votypka J."/>
            <person name="Yurchenko V."/>
            <person name="Lukes J."/>
        </authorList>
    </citation>
    <scope>NUCLEOTIDE SEQUENCE [LARGE SCALE GENOMIC DNA]</scope>
    <source>
        <strain evidence="2">H10</strain>
    </source>
</reference>
<keyword evidence="3" id="KW-1185">Reference proteome</keyword>
<dbReference type="OrthoDB" id="242944at2759"/>
<dbReference type="EMBL" id="LGTL01000011">
    <property type="protein sequence ID" value="KPA79116.1"/>
    <property type="molecule type" value="Genomic_DNA"/>
</dbReference>
<protein>
    <submittedName>
        <fullName evidence="2">Uncharacterized protein</fullName>
    </submittedName>
</protein>
<accession>A0A0M9FZK9</accession>
<dbReference type="GeneID" id="26905921"/>
<evidence type="ECO:0000256" key="1">
    <source>
        <dbReference type="SAM" id="MobiDB-lite"/>
    </source>
</evidence>
<feature type="region of interest" description="Disordered" evidence="1">
    <location>
        <begin position="329"/>
        <end position="352"/>
    </location>
</feature>
<dbReference type="AlphaFoldDB" id="A0A0M9FZK9"/>
<comment type="caution">
    <text evidence="2">The sequence shown here is derived from an EMBL/GenBank/DDBJ whole genome shotgun (WGS) entry which is preliminary data.</text>
</comment>
<feature type="region of interest" description="Disordered" evidence="1">
    <location>
        <begin position="205"/>
        <end position="233"/>
    </location>
</feature>
<proteinExistence type="predicted"/>
<evidence type="ECO:0000313" key="3">
    <source>
        <dbReference type="Proteomes" id="UP000037923"/>
    </source>
</evidence>
<organism evidence="2 3">
    <name type="scientific">Leptomonas pyrrhocoris</name>
    <name type="common">Firebug parasite</name>
    <dbReference type="NCBI Taxonomy" id="157538"/>
    <lineage>
        <taxon>Eukaryota</taxon>
        <taxon>Discoba</taxon>
        <taxon>Euglenozoa</taxon>
        <taxon>Kinetoplastea</taxon>
        <taxon>Metakinetoplastina</taxon>
        <taxon>Trypanosomatida</taxon>
        <taxon>Trypanosomatidae</taxon>
        <taxon>Leishmaniinae</taxon>
        <taxon>Leptomonas</taxon>
    </lineage>
</organism>
<name>A0A0M9FZK9_LEPPY</name>
<dbReference type="Proteomes" id="UP000037923">
    <property type="component" value="Unassembled WGS sequence"/>
</dbReference>
<feature type="compositionally biased region" description="Polar residues" evidence="1">
    <location>
        <begin position="210"/>
        <end position="223"/>
    </location>
</feature>
<dbReference type="OMA" id="PCCVLGF"/>
<evidence type="ECO:0000313" key="2">
    <source>
        <dbReference type="EMBL" id="KPA79116.1"/>
    </source>
</evidence>